<gene>
    <name evidence="3" type="ORF">Lsha_2604</name>
</gene>
<dbReference type="Gene3D" id="3.60.21.10">
    <property type="match status" value="1"/>
</dbReference>
<protein>
    <submittedName>
        <fullName evidence="3">Capsule biosynthesis protein</fullName>
    </submittedName>
</protein>
<dbReference type="InterPro" id="IPR052169">
    <property type="entry name" value="CW_Biosynth-Accessory"/>
</dbReference>
<dbReference type="eggNOG" id="COG2843">
    <property type="taxonomic scope" value="Bacteria"/>
</dbReference>
<dbReference type="RefSeq" id="WP_018577306.1">
    <property type="nucleotide sequence ID" value="NZ_KB892399.1"/>
</dbReference>
<dbReference type="InterPro" id="IPR029052">
    <property type="entry name" value="Metallo-depent_PP-like"/>
</dbReference>
<organism evidence="3 4">
    <name type="scientific">Legionella shakespearei DSM 23087</name>
    <dbReference type="NCBI Taxonomy" id="1122169"/>
    <lineage>
        <taxon>Bacteria</taxon>
        <taxon>Pseudomonadati</taxon>
        <taxon>Pseudomonadota</taxon>
        <taxon>Gammaproteobacteria</taxon>
        <taxon>Legionellales</taxon>
        <taxon>Legionellaceae</taxon>
        <taxon>Legionella</taxon>
    </lineage>
</organism>
<proteinExistence type="inferred from homology"/>
<dbReference type="InterPro" id="IPR019079">
    <property type="entry name" value="Capsule_synth_CapA"/>
</dbReference>
<dbReference type="PANTHER" id="PTHR33393">
    <property type="entry name" value="POLYGLUTAMINE SYNTHESIS ACCESSORY PROTEIN RV0574C-RELATED"/>
    <property type="match status" value="1"/>
</dbReference>
<dbReference type="PATRIC" id="fig|1122169.6.peg.3005"/>
<dbReference type="Proteomes" id="UP000054600">
    <property type="component" value="Unassembled WGS sequence"/>
</dbReference>
<accession>A0A0W0YKY6</accession>
<evidence type="ECO:0000313" key="4">
    <source>
        <dbReference type="Proteomes" id="UP000054600"/>
    </source>
</evidence>
<dbReference type="EMBL" id="LNYW01000069">
    <property type="protein sequence ID" value="KTD57222.1"/>
    <property type="molecule type" value="Genomic_DNA"/>
</dbReference>
<reference evidence="3 4" key="1">
    <citation type="submission" date="2015-11" db="EMBL/GenBank/DDBJ databases">
        <title>Genomic analysis of 38 Legionella species identifies large and diverse effector repertoires.</title>
        <authorList>
            <person name="Burstein D."/>
            <person name="Amaro F."/>
            <person name="Zusman T."/>
            <person name="Lifshitz Z."/>
            <person name="Cohen O."/>
            <person name="Gilbert J.A."/>
            <person name="Pupko T."/>
            <person name="Shuman H.A."/>
            <person name="Segal G."/>
        </authorList>
    </citation>
    <scope>NUCLEOTIDE SEQUENCE [LARGE SCALE GENOMIC DNA]</scope>
    <source>
        <strain evidence="3 4">ATCC 49655</strain>
    </source>
</reference>
<dbReference type="SUPFAM" id="SSF56300">
    <property type="entry name" value="Metallo-dependent phosphatases"/>
    <property type="match status" value="1"/>
</dbReference>
<comment type="caution">
    <text evidence="3">The sequence shown here is derived from an EMBL/GenBank/DDBJ whole genome shotgun (WGS) entry which is preliminary data.</text>
</comment>
<dbReference type="SMART" id="SM00854">
    <property type="entry name" value="PGA_cap"/>
    <property type="match status" value="1"/>
</dbReference>
<feature type="domain" description="Capsule synthesis protein CapA" evidence="2">
    <location>
        <begin position="72"/>
        <end position="335"/>
    </location>
</feature>
<evidence type="ECO:0000313" key="3">
    <source>
        <dbReference type="EMBL" id="KTD57222.1"/>
    </source>
</evidence>
<sequence length="416" mass="47314">MTPDMKWYQHIRYEYQRWPLWRWDLNWAYIRKSFKHRCDPLTLTDFQHYQAMRQWTVNYLAANTGCPERHVNIAAVGDIMWIREGWQNALSPGVKDVLSKASLTINNMETPIAPNKPVPRLVYETFHYNAPVEYLDNWQGLPASSQHLFSLCNNHALDQGVEGLEATRQAILAKDARFHCIGGAGVDEDYQIVSLDGITIGVFSASFGINHLKAGAAPPQSIPVQHFGNSHQSPDWERIKKTLHHLKAHCDFIIFYPHWGYEYEYWPDQLQRDHALTLIELGVDVIIGHSPHVLQPIDYVSINHFDPACPLQVEREGAAKLGMIAWSLGNFLSIMPTLACKTGVILQLSLTHTGKCWSVDKAMPVPVFTGRPEKGGMLQRGVMLLSELPQKHLNKKSQILAHCHHLFPIINDKATL</sequence>
<evidence type="ECO:0000256" key="1">
    <source>
        <dbReference type="ARBA" id="ARBA00005662"/>
    </source>
</evidence>
<keyword evidence="4" id="KW-1185">Reference proteome</keyword>
<dbReference type="PANTHER" id="PTHR33393:SF12">
    <property type="entry name" value="CAPSULE BIOSYNTHESIS PROTEIN CAPA"/>
    <property type="match status" value="1"/>
</dbReference>
<evidence type="ECO:0000259" key="2">
    <source>
        <dbReference type="SMART" id="SM00854"/>
    </source>
</evidence>
<dbReference type="Pfam" id="PF09587">
    <property type="entry name" value="PGA_cap"/>
    <property type="match status" value="1"/>
</dbReference>
<dbReference type="STRING" id="1122169.Lsha_2604"/>
<dbReference type="AlphaFoldDB" id="A0A0W0YKY6"/>
<comment type="similarity">
    <text evidence="1">Belongs to the CapA family.</text>
</comment>
<name>A0A0W0YKY6_9GAMM</name>